<comment type="caution">
    <text evidence="2">The sequence shown here is derived from an EMBL/GenBank/DDBJ whole genome shotgun (WGS) entry which is preliminary data.</text>
</comment>
<evidence type="ECO:0000313" key="2">
    <source>
        <dbReference type="EMBL" id="RCH79318.1"/>
    </source>
</evidence>
<protein>
    <submittedName>
        <fullName evidence="2">Uncharacterized protein</fullName>
    </submittedName>
</protein>
<organism evidence="2 3">
    <name type="scientific">Rhizopus stolonifer</name>
    <name type="common">Rhizopus nigricans</name>
    <dbReference type="NCBI Taxonomy" id="4846"/>
    <lineage>
        <taxon>Eukaryota</taxon>
        <taxon>Fungi</taxon>
        <taxon>Fungi incertae sedis</taxon>
        <taxon>Mucoromycota</taxon>
        <taxon>Mucoromycotina</taxon>
        <taxon>Mucoromycetes</taxon>
        <taxon>Mucorales</taxon>
        <taxon>Mucorineae</taxon>
        <taxon>Rhizopodaceae</taxon>
        <taxon>Rhizopus</taxon>
    </lineage>
</organism>
<dbReference type="AlphaFoldDB" id="A0A367INQ6"/>
<evidence type="ECO:0000313" key="3">
    <source>
        <dbReference type="Proteomes" id="UP000253551"/>
    </source>
</evidence>
<dbReference type="Proteomes" id="UP000253551">
    <property type="component" value="Unassembled WGS sequence"/>
</dbReference>
<feature type="non-terminal residue" evidence="2">
    <location>
        <position position="1"/>
    </location>
</feature>
<reference evidence="2 3" key="1">
    <citation type="journal article" date="2018" name="G3 (Bethesda)">
        <title>Phylogenetic and Phylogenomic Definition of Rhizopus Species.</title>
        <authorList>
            <person name="Gryganskyi A.P."/>
            <person name="Golan J."/>
            <person name="Dolatabadi S."/>
            <person name="Mondo S."/>
            <person name="Robb S."/>
            <person name="Idnurm A."/>
            <person name="Muszewska A."/>
            <person name="Steczkiewicz K."/>
            <person name="Masonjones S."/>
            <person name="Liao H.L."/>
            <person name="Gajdeczka M.T."/>
            <person name="Anike F."/>
            <person name="Vuek A."/>
            <person name="Anishchenko I.M."/>
            <person name="Voigt K."/>
            <person name="de Hoog G.S."/>
            <person name="Smith M.E."/>
            <person name="Heitman J."/>
            <person name="Vilgalys R."/>
            <person name="Stajich J.E."/>
        </authorList>
    </citation>
    <scope>NUCLEOTIDE SEQUENCE [LARGE SCALE GENOMIC DNA]</scope>
    <source>
        <strain evidence="2 3">LSU 92-RS-03</strain>
    </source>
</reference>
<dbReference type="EMBL" id="PJQM01006656">
    <property type="protein sequence ID" value="RCH79318.1"/>
    <property type="molecule type" value="Genomic_DNA"/>
</dbReference>
<keyword evidence="3" id="KW-1185">Reference proteome</keyword>
<feature type="region of interest" description="Disordered" evidence="1">
    <location>
        <begin position="1"/>
        <end position="20"/>
    </location>
</feature>
<accession>A0A367INQ6</accession>
<feature type="non-terminal residue" evidence="2">
    <location>
        <position position="106"/>
    </location>
</feature>
<gene>
    <name evidence="2" type="ORF">CU098_007871</name>
</gene>
<evidence type="ECO:0000256" key="1">
    <source>
        <dbReference type="SAM" id="MobiDB-lite"/>
    </source>
</evidence>
<sequence length="106" mass="12425">LNKRKSNEETSNSDSAKRIKRQYNSDPAYLTFFDKSMNHYISTAILDKMKSSQKLDADLLRFENDFTSKTRLPYEIIKNAVFFASLEPSVMENNSSKLIIELWKDY</sequence>
<proteinExistence type="predicted"/>
<name>A0A367INQ6_RHIST</name>